<protein>
    <recommendedName>
        <fullName evidence="1">Ubiquitin-like domain-containing protein</fullName>
    </recommendedName>
</protein>
<evidence type="ECO:0000259" key="1">
    <source>
        <dbReference type="PROSITE" id="PS50053"/>
    </source>
</evidence>
<dbReference type="AlphaFoldDB" id="A0A3Q3AHY6"/>
<dbReference type="SUPFAM" id="SSF54236">
    <property type="entry name" value="Ubiquitin-like"/>
    <property type="match status" value="1"/>
</dbReference>
<dbReference type="Ensembl" id="ENSKMAT00000015992.1">
    <property type="protein sequence ID" value="ENSKMAP00000015765.1"/>
    <property type="gene ID" value="ENSKMAG00000011790.1"/>
</dbReference>
<dbReference type="SMART" id="SM00213">
    <property type="entry name" value="UBQ"/>
    <property type="match status" value="1"/>
</dbReference>
<evidence type="ECO:0000313" key="3">
    <source>
        <dbReference type="Proteomes" id="UP000264800"/>
    </source>
</evidence>
<dbReference type="Proteomes" id="UP000264800">
    <property type="component" value="Unplaced"/>
</dbReference>
<dbReference type="Pfam" id="PF00240">
    <property type="entry name" value="ubiquitin"/>
    <property type="match status" value="1"/>
</dbReference>
<dbReference type="InterPro" id="IPR000626">
    <property type="entry name" value="Ubiquitin-like_dom"/>
</dbReference>
<reference evidence="2" key="2">
    <citation type="submission" date="2025-09" db="UniProtKB">
        <authorList>
            <consortium name="Ensembl"/>
        </authorList>
    </citation>
    <scope>IDENTIFICATION</scope>
</reference>
<organism evidence="2 3">
    <name type="scientific">Kryptolebias marmoratus</name>
    <name type="common">Mangrove killifish</name>
    <name type="synonym">Rivulus marmoratus</name>
    <dbReference type="NCBI Taxonomy" id="37003"/>
    <lineage>
        <taxon>Eukaryota</taxon>
        <taxon>Metazoa</taxon>
        <taxon>Chordata</taxon>
        <taxon>Craniata</taxon>
        <taxon>Vertebrata</taxon>
        <taxon>Euteleostomi</taxon>
        <taxon>Actinopterygii</taxon>
        <taxon>Neopterygii</taxon>
        <taxon>Teleostei</taxon>
        <taxon>Neoteleostei</taxon>
        <taxon>Acanthomorphata</taxon>
        <taxon>Ovalentaria</taxon>
        <taxon>Atherinomorphae</taxon>
        <taxon>Cyprinodontiformes</taxon>
        <taxon>Rivulidae</taxon>
        <taxon>Kryptolebias</taxon>
    </lineage>
</organism>
<dbReference type="Gene3D" id="3.10.20.90">
    <property type="entry name" value="Phosphatidylinositol 3-kinase Catalytic Subunit, Chain A, domain 1"/>
    <property type="match status" value="1"/>
</dbReference>
<dbReference type="CDD" id="cd17039">
    <property type="entry name" value="Ubl_ubiquitin_like"/>
    <property type="match status" value="1"/>
</dbReference>
<proteinExistence type="predicted"/>
<dbReference type="InterPro" id="IPR029071">
    <property type="entry name" value="Ubiquitin-like_domsf"/>
</dbReference>
<feature type="domain" description="Ubiquitin-like" evidence="1">
    <location>
        <begin position="4"/>
        <end position="85"/>
    </location>
</feature>
<name>A0A3Q3AHY6_KRYMA</name>
<reference evidence="2" key="1">
    <citation type="submission" date="2025-08" db="UniProtKB">
        <authorList>
            <consortium name="Ensembl"/>
        </authorList>
    </citation>
    <scope>IDENTIFICATION</scope>
</reference>
<keyword evidence="3" id="KW-1185">Reference proteome</keyword>
<accession>A0A3Q3AHY6</accession>
<dbReference type="PROSITE" id="PS50053">
    <property type="entry name" value="UBIQUITIN_2"/>
    <property type="match status" value="1"/>
</dbReference>
<evidence type="ECO:0000313" key="2">
    <source>
        <dbReference type="Ensembl" id="ENSKMAP00000015765.1"/>
    </source>
</evidence>
<dbReference type="OMA" id="CDCETER"/>
<sequence>MENIRVFVRGLDRKMAVFDLGNPEEMQKMTVLQLKEKILVTEIIMGNSGQWLIFNGRQMKDSEMLSEYGVNHGGVIQLAVKLHGGGETRRSIENLHIRTL</sequence>